<evidence type="ECO:0000313" key="1">
    <source>
        <dbReference type="EMBL" id="CAJ2503513.1"/>
    </source>
</evidence>
<dbReference type="InterPro" id="IPR032675">
    <property type="entry name" value="LRR_dom_sf"/>
</dbReference>
<comment type="caution">
    <text evidence="1">The sequence shown here is derived from an EMBL/GenBank/DDBJ whole genome shotgun (WGS) entry which is preliminary data.</text>
</comment>
<name>A0AAI8VEP0_9PEZI</name>
<dbReference type="EMBL" id="CAUWAG010000006">
    <property type="protein sequence ID" value="CAJ2503513.1"/>
    <property type="molecule type" value="Genomic_DNA"/>
</dbReference>
<accession>A0AAI8VEP0</accession>
<sequence>MPSLMDLGHDILVMIVDLLQDASPSAVSSIGLVNAYLRSIALYSQHRLLTFKATKTSEMFHRLEVAEKHELLPAIRRIEVTGFSGSSTLSALSALSALCDILQKMPGLRDFVIQRSHYTPLKVLKTLQELPRVRLHAAIRENLHQTRINAAIAARENVHRVEKFYGCPNLYSLDVSLWYGSSAKAAEDCLEITKPLKKVLLSCPNLRILGINMWQPENTCIEEHPPAEYCGLGFVDGERPPPLEELKILDYPFGKQDIDGPENPVPYRLKESQIGYPIAGYEQDYWADNFDWSQLKRLRIGDMQLALRMAHKLTALREVAFIGESPPESMKEFFPQVPAALESISVQNLACIGAEEITRHGATLRKLRLHEVEGWRSPKRRENIIDVESLRAIRDHCPFIEDLTLDIPRDGDWPYEMLDILASFPRLHTLMIVFDVGGSTAEDIIRPPVTYAGAQTVYKYLLKHTASRLPRLHVVAGSPSNIGLCYGPTPWWLPSYSTSFRCELSERDDEAARGVFSVTCTQLSDMDNRILRQVVETGQDGNELFGWGIIPQALSLATPAAIDDLTSPTRPSGAGGVKQIRTRQLTSHVRAAGLPLGVDIQDGYGHGIAETVRDADVKMRVPSWAVEVSSHSAGAPVNFAYWV</sequence>
<protein>
    <submittedName>
        <fullName evidence="1">Uu.00g109070.m01.CDS01</fullName>
    </submittedName>
</protein>
<dbReference type="Proteomes" id="UP001295740">
    <property type="component" value="Unassembled WGS sequence"/>
</dbReference>
<gene>
    <name evidence="1" type="ORF">KHLLAP_LOCUS3981</name>
</gene>
<keyword evidence="2" id="KW-1185">Reference proteome</keyword>
<dbReference type="AlphaFoldDB" id="A0AAI8VEP0"/>
<evidence type="ECO:0000313" key="2">
    <source>
        <dbReference type="Proteomes" id="UP001295740"/>
    </source>
</evidence>
<proteinExistence type="predicted"/>
<dbReference type="SUPFAM" id="SSF52047">
    <property type="entry name" value="RNI-like"/>
    <property type="match status" value="1"/>
</dbReference>
<organism evidence="1 2">
    <name type="scientific">Anthostomella pinea</name>
    <dbReference type="NCBI Taxonomy" id="933095"/>
    <lineage>
        <taxon>Eukaryota</taxon>
        <taxon>Fungi</taxon>
        <taxon>Dikarya</taxon>
        <taxon>Ascomycota</taxon>
        <taxon>Pezizomycotina</taxon>
        <taxon>Sordariomycetes</taxon>
        <taxon>Xylariomycetidae</taxon>
        <taxon>Xylariales</taxon>
        <taxon>Xylariaceae</taxon>
        <taxon>Anthostomella</taxon>
    </lineage>
</organism>
<reference evidence="1" key="1">
    <citation type="submission" date="2023-10" db="EMBL/GenBank/DDBJ databases">
        <authorList>
            <person name="Hackl T."/>
        </authorList>
    </citation>
    <scope>NUCLEOTIDE SEQUENCE</scope>
</reference>
<dbReference type="Gene3D" id="3.80.10.10">
    <property type="entry name" value="Ribonuclease Inhibitor"/>
    <property type="match status" value="1"/>
</dbReference>